<name>A0A9E5JL08_9MICO</name>
<feature type="transmembrane region" description="Helical" evidence="1">
    <location>
        <begin position="44"/>
        <end position="66"/>
    </location>
</feature>
<gene>
    <name evidence="2" type="ORF">FK219_004380</name>
</gene>
<comment type="caution">
    <text evidence="2">The sequence shown here is derived from an EMBL/GenBank/DDBJ whole genome shotgun (WGS) entry which is preliminary data.</text>
</comment>
<proteinExistence type="predicted"/>
<accession>A0A9E5JL08</accession>
<keyword evidence="1" id="KW-0812">Transmembrane</keyword>
<feature type="transmembrane region" description="Helical" evidence="1">
    <location>
        <begin position="12"/>
        <end position="32"/>
    </location>
</feature>
<reference evidence="2 3" key="1">
    <citation type="submission" date="2020-03" db="EMBL/GenBank/DDBJ databases">
        <title>Chryseoglobus sp. isolated from a deep-sea seamount.</title>
        <authorList>
            <person name="Zhang D.-C."/>
        </authorList>
    </citation>
    <scope>NUCLEOTIDE SEQUENCE [LARGE SCALE GENOMIC DNA]</scope>
    <source>
        <strain evidence="2 3">KN1116</strain>
    </source>
</reference>
<dbReference type="RefSeq" id="WP_152583212.1">
    <property type="nucleotide sequence ID" value="NZ_VIKT02000005.1"/>
</dbReference>
<dbReference type="Proteomes" id="UP000818266">
    <property type="component" value="Unassembled WGS sequence"/>
</dbReference>
<keyword evidence="1" id="KW-0472">Membrane</keyword>
<keyword evidence="3" id="KW-1185">Reference proteome</keyword>
<evidence type="ECO:0000313" key="2">
    <source>
        <dbReference type="EMBL" id="NHF62483.1"/>
    </source>
</evidence>
<sequence length="221" mass="23790">MTQKQDGKRPVSLPLLLFSVVFLVGMSAIFLWGPLSPRFDDSRVFMGVFFAIAALVVVVVSVRGVNPEGAYAQRHADLQAALALGVGEPAVLFAGILTTKDSAERTVEGLRALRRPWPASVLCAVGPSGVMLGRPGRRGPRTVTLAKTGDVVRFRRGGAGGFFLRPRSDSTPRLRIDIERAGGTDTVVLDQLVSPTRPLEVRDESEVAMLLDQIAQAQSRD</sequence>
<evidence type="ECO:0000256" key="1">
    <source>
        <dbReference type="SAM" id="Phobius"/>
    </source>
</evidence>
<organism evidence="2 3">
    <name type="scientific">Microcella pacifica</name>
    <dbReference type="NCBI Taxonomy" id="2591847"/>
    <lineage>
        <taxon>Bacteria</taxon>
        <taxon>Bacillati</taxon>
        <taxon>Actinomycetota</taxon>
        <taxon>Actinomycetes</taxon>
        <taxon>Micrococcales</taxon>
        <taxon>Microbacteriaceae</taxon>
        <taxon>Microcella</taxon>
    </lineage>
</organism>
<keyword evidence="1" id="KW-1133">Transmembrane helix</keyword>
<protein>
    <submittedName>
        <fullName evidence="2">Uncharacterized protein</fullName>
    </submittedName>
</protein>
<dbReference type="EMBL" id="VIKT02000005">
    <property type="protein sequence ID" value="NHF62483.1"/>
    <property type="molecule type" value="Genomic_DNA"/>
</dbReference>
<dbReference type="AlphaFoldDB" id="A0A9E5JL08"/>
<evidence type="ECO:0000313" key="3">
    <source>
        <dbReference type="Proteomes" id="UP000818266"/>
    </source>
</evidence>